<evidence type="ECO:0000313" key="3">
    <source>
        <dbReference type="Proteomes" id="UP000236893"/>
    </source>
</evidence>
<dbReference type="AlphaFoldDB" id="A0A2S4ZZ44"/>
<proteinExistence type="predicted"/>
<gene>
    <name evidence="2" type="ORF">C3K47_16680</name>
</gene>
<name>A0A2S4ZZ44_9SPHI</name>
<keyword evidence="1" id="KW-1133">Transmembrane helix</keyword>
<organism evidence="2 3">
    <name type="scientific">Solitalea longa</name>
    <dbReference type="NCBI Taxonomy" id="2079460"/>
    <lineage>
        <taxon>Bacteria</taxon>
        <taxon>Pseudomonadati</taxon>
        <taxon>Bacteroidota</taxon>
        <taxon>Sphingobacteriia</taxon>
        <taxon>Sphingobacteriales</taxon>
        <taxon>Sphingobacteriaceae</taxon>
        <taxon>Solitalea</taxon>
    </lineage>
</organism>
<evidence type="ECO:0000256" key="1">
    <source>
        <dbReference type="SAM" id="Phobius"/>
    </source>
</evidence>
<feature type="transmembrane region" description="Helical" evidence="1">
    <location>
        <begin position="52"/>
        <end position="76"/>
    </location>
</feature>
<keyword evidence="1" id="KW-0812">Transmembrane</keyword>
<protein>
    <submittedName>
        <fullName evidence="2">Uncharacterized protein</fullName>
    </submittedName>
</protein>
<reference evidence="2 3" key="1">
    <citation type="submission" date="2018-01" db="EMBL/GenBank/DDBJ databases">
        <authorList>
            <person name="Gaut B.S."/>
            <person name="Morton B.R."/>
            <person name="Clegg M.T."/>
            <person name="Duvall M.R."/>
        </authorList>
    </citation>
    <scope>NUCLEOTIDE SEQUENCE [LARGE SCALE GENOMIC DNA]</scope>
    <source>
        <strain evidence="2 3">HR-AV</strain>
    </source>
</reference>
<dbReference type="EMBL" id="PQVF01000013">
    <property type="protein sequence ID" value="POY35212.1"/>
    <property type="molecule type" value="Genomic_DNA"/>
</dbReference>
<comment type="caution">
    <text evidence="2">The sequence shown here is derived from an EMBL/GenBank/DDBJ whole genome shotgun (WGS) entry which is preliminary data.</text>
</comment>
<keyword evidence="3" id="KW-1185">Reference proteome</keyword>
<feature type="transmembrane region" description="Helical" evidence="1">
    <location>
        <begin position="12"/>
        <end position="32"/>
    </location>
</feature>
<accession>A0A2S4ZZ44</accession>
<keyword evidence="1" id="KW-0472">Membrane</keyword>
<dbReference type="Proteomes" id="UP000236893">
    <property type="component" value="Unassembled WGS sequence"/>
</dbReference>
<sequence>MFKTKGGFVMTHRGYVVLESLFLVMFLAGPLMKITERLAVGIYHTNLEPLGILGLYICGIGTLGLIVTLLIHEWYYPDIHKPKME</sequence>
<evidence type="ECO:0000313" key="2">
    <source>
        <dbReference type="EMBL" id="POY35212.1"/>
    </source>
</evidence>